<sequence>MQAAAESESDRREGKRKTRRGTDPSPNQSRVALFGRQISNPGQELIQARIEWIRDFITNQSGFALLRSLWQQSINIWEYQLIIRCSHSKEILRLNYPELKKKMVLFQEQM</sequence>
<dbReference type="Proteomes" id="UP000008022">
    <property type="component" value="Unassembled WGS sequence"/>
</dbReference>
<evidence type="ECO:0000313" key="2">
    <source>
        <dbReference type="EnsemblPlants" id="ORUFI10G06760.1"/>
    </source>
</evidence>
<dbReference type="AlphaFoldDB" id="A0A0E0QXS2"/>
<reference evidence="2" key="2">
    <citation type="submission" date="2015-06" db="UniProtKB">
        <authorList>
            <consortium name="EnsemblPlants"/>
        </authorList>
    </citation>
    <scope>IDENTIFICATION</scope>
</reference>
<proteinExistence type="predicted"/>
<keyword evidence="3" id="KW-1185">Reference proteome</keyword>
<protein>
    <submittedName>
        <fullName evidence="2">Uncharacterized protein</fullName>
    </submittedName>
</protein>
<name>A0A0E0QXS2_ORYRU</name>
<organism evidence="2 3">
    <name type="scientific">Oryza rufipogon</name>
    <name type="common">Brownbeard rice</name>
    <name type="synonym">Asian wild rice</name>
    <dbReference type="NCBI Taxonomy" id="4529"/>
    <lineage>
        <taxon>Eukaryota</taxon>
        <taxon>Viridiplantae</taxon>
        <taxon>Streptophyta</taxon>
        <taxon>Embryophyta</taxon>
        <taxon>Tracheophyta</taxon>
        <taxon>Spermatophyta</taxon>
        <taxon>Magnoliopsida</taxon>
        <taxon>Liliopsida</taxon>
        <taxon>Poales</taxon>
        <taxon>Poaceae</taxon>
        <taxon>BOP clade</taxon>
        <taxon>Oryzoideae</taxon>
        <taxon>Oryzeae</taxon>
        <taxon>Oryzinae</taxon>
        <taxon>Oryza</taxon>
    </lineage>
</organism>
<evidence type="ECO:0000313" key="3">
    <source>
        <dbReference type="Proteomes" id="UP000008022"/>
    </source>
</evidence>
<dbReference type="Gramene" id="ORUFI10G06760.1">
    <property type="protein sequence ID" value="ORUFI10G06760.1"/>
    <property type="gene ID" value="ORUFI10G06760"/>
</dbReference>
<dbReference type="HOGENOM" id="CLU_2175134_0_0_1"/>
<feature type="region of interest" description="Disordered" evidence="1">
    <location>
        <begin position="1"/>
        <end position="32"/>
    </location>
</feature>
<reference evidence="3" key="1">
    <citation type="submission" date="2013-06" db="EMBL/GenBank/DDBJ databases">
        <authorList>
            <person name="Zhao Q."/>
        </authorList>
    </citation>
    <scope>NUCLEOTIDE SEQUENCE</scope>
    <source>
        <strain evidence="3">cv. W1943</strain>
    </source>
</reference>
<accession>A0A0E0QXS2</accession>
<dbReference type="EnsemblPlants" id="ORUFI10G06760.1">
    <property type="protein sequence ID" value="ORUFI10G06760.1"/>
    <property type="gene ID" value="ORUFI10G06760"/>
</dbReference>
<evidence type="ECO:0000256" key="1">
    <source>
        <dbReference type="SAM" id="MobiDB-lite"/>
    </source>
</evidence>